<accession>A0A1M7PMV0</accession>
<organism evidence="2 3">
    <name type="scientific">Gracilibacillus kekensis</name>
    <dbReference type="NCBI Taxonomy" id="1027249"/>
    <lineage>
        <taxon>Bacteria</taxon>
        <taxon>Bacillati</taxon>
        <taxon>Bacillota</taxon>
        <taxon>Bacilli</taxon>
        <taxon>Bacillales</taxon>
        <taxon>Bacillaceae</taxon>
        <taxon>Gracilibacillus</taxon>
    </lineage>
</organism>
<dbReference type="AlphaFoldDB" id="A0A1M7PMV0"/>
<dbReference type="STRING" id="1027249.SAMN05216179_2364"/>
<evidence type="ECO:0000256" key="1">
    <source>
        <dbReference type="ARBA" id="ARBA00007068"/>
    </source>
</evidence>
<proteinExistence type="inferred from homology"/>
<keyword evidence="2" id="KW-0378">Hydrolase</keyword>
<keyword evidence="2" id="KW-0031">Aminopeptidase</keyword>
<dbReference type="CDD" id="cd02252">
    <property type="entry name" value="nylC_like"/>
    <property type="match status" value="1"/>
</dbReference>
<dbReference type="GO" id="GO:0004177">
    <property type="term" value="F:aminopeptidase activity"/>
    <property type="evidence" value="ECO:0007669"/>
    <property type="project" value="UniProtKB-KW"/>
</dbReference>
<keyword evidence="2" id="KW-0645">Protease</keyword>
<name>A0A1M7PMV0_9BACI</name>
<evidence type="ECO:0000313" key="3">
    <source>
        <dbReference type="Proteomes" id="UP000184184"/>
    </source>
</evidence>
<keyword evidence="3" id="KW-1185">Reference proteome</keyword>
<reference evidence="2 3" key="1">
    <citation type="submission" date="2016-11" db="EMBL/GenBank/DDBJ databases">
        <authorList>
            <person name="Jaros S."/>
            <person name="Januszkiewicz K."/>
            <person name="Wedrychowicz H."/>
        </authorList>
    </citation>
    <scope>NUCLEOTIDE SEQUENCE [LARGE SCALE GENOMIC DNA]</scope>
    <source>
        <strain evidence="2 3">CGMCC 1.10681</strain>
    </source>
</reference>
<dbReference type="Pfam" id="PF03576">
    <property type="entry name" value="Peptidase_S58"/>
    <property type="match status" value="1"/>
</dbReference>
<dbReference type="PANTHER" id="PTHR36512">
    <property type="entry name" value="D-AMINOPEPTIDASE"/>
    <property type="match status" value="1"/>
</dbReference>
<sequence length="323" mass="33780">MKKLFVDELQDFRIGHQQDTDALTGCTVIICEEGATTGVDVKGGAPGTRETDLLASENTVEKAHATFLSGGSAFGLDAGSGVMYFLEERDIGFDVVFAKVPIVPGAILFDLGVGSPSIRPDKMMGYQACVNAYENTSVFGNVGAGCGATVGKALGNDYSMKSGIGFAAYQLGSLQVAAVVAVNAIGDIVDPITNQTIAGLYDKTKRQFLSSEETLISQAEKKLLAQDRYSGNTTIGTIMTNANLTKAQTNKIASIAQDGIAKTITPSHTLIDGDTLFMMASGKVEADPNAIAIIATKVIQEAIIDGVKKATSVAGIPSYNDIF</sequence>
<protein>
    <submittedName>
        <fullName evidence="2">L-aminopeptidase/D-esterase</fullName>
    </submittedName>
</protein>
<gene>
    <name evidence="2" type="ORF">SAMN05216179_2364</name>
</gene>
<dbReference type="PANTHER" id="PTHR36512:SF3">
    <property type="entry name" value="BLR5678 PROTEIN"/>
    <property type="match status" value="1"/>
</dbReference>
<dbReference type="Proteomes" id="UP000184184">
    <property type="component" value="Unassembled WGS sequence"/>
</dbReference>
<dbReference type="OrthoDB" id="9808347at2"/>
<evidence type="ECO:0000313" key="2">
    <source>
        <dbReference type="EMBL" id="SHN18635.1"/>
    </source>
</evidence>
<dbReference type="InterPro" id="IPR016117">
    <property type="entry name" value="ArgJ-like_dom_sf"/>
</dbReference>
<dbReference type="SUPFAM" id="SSF56266">
    <property type="entry name" value="DmpA/ArgJ-like"/>
    <property type="match status" value="1"/>
</dbReference>
<comment type="similarity">
    <text evidence="1">Belongs to the peptidase S58 family.</text>
</comment>
<dbReference type="RefSeq" id="WP_073202045.1">
    <property type="nucleotide sequence ID" value="NZ_FRCZ01000004.1"/>
</dbReference>
<dbReference type="EMBL" id="FRCZ01000004">
    <property type="protein sequence ID" value="SHN18635.1"/>
    <property type="molecule type" value="Genomic_DNA"/>
</dbReference>
<dbReference type="InterPro" id="IPR005321">
    <property type="entry name" value="Peptidase_S58_DmpA"/>
</dbReference>
<dbReference type="Gene3D" id="3.60.70.12">
    <property type="entry name" value="L-amino peptidase D-ALA esterase/amidase"/>
    <property type="match status" value="1"/>
</dbReference>